<evidence type="ECO:0000256" key="1">
    <source>
        <dbReference type="ARBA" id="ARBA00004141"/>
    </source>
</evidence>
<protein>
    <submittedName>
        <fullName evidence="8">UPF0382 membrane protein SSP2132</fullName>
    </submittedName>
</protein>
<feature type="transmembrane region" description="Helical" evidence="6">
    <location>
        <begin position="70"/>
        <end position="92"/>
    </location>
</feature>
<reference evidence="8" key="1">
    <citation type="submission" date="2023-03" db="EMBL/GenBank/DDBJ databases">
        <authorList>
            <person name="Steffen K."/>
            <person name="Cardenas P."/>
        </authorList>
    </citation>
    <scope>NUCLEOTIDE SEQUENCE</scope>
</reference>
<organism evidence="8 9">
    <name type="scientific">Geodia barretti</name>
    <name type="common">Barrett's horny sponge</name>
    <dbReference type="NCBI Taxonomy" id="519541"/>
    <lineage>
        <taxon>Eukaryota</taxon>
        <taxon>Metazoa</taxon>
        <taxon>Porifera</taxon>
        <taxon>Demospongiae</taxon>
        <taxon>Heteroscleromorpha</taxon>
        <taxon>Tetractinellida</taxon>
        <taxon>Astrophorina</taxon>
        <taxon>Geodiidae</taxon>
        <taxon>Geodia</taxon>
    </lineage>
</organism>
<feature type="transmembrane region" description="Helical" evidence="6">
    <location>
        <begin position="44"/>
        <end position="63"/>
    </location>
</feature>
<evidence type="ECO:0000256" key="2">
    <source>
        <dbReference type="ARBA" id="ARBA00006208"/>
    </source>
</evidence>
<dbReference type="Pfam" id="PF04241">
    <property type="entry name" value="DUF423"/>
    <property type="match status" value="1"/>
</dbReference>
<dbReference type="Proteomes" id="UP001174909">
    <property type="component" value="Unassembled WGS sequence"/>
</dbReference>
<evidence type="ECO:0000313" key="9">
    <source>
        <dbReference type="Proteomes" id="UP001174909"/>
    </source>
</evidence>
<comment type="similarity">
    <text evidence="2">Belongs to the TMEM256 family.</text>
</comment>
<keyword evidence="4 6" id="KW-1133">Transmembrane helix</keyword>
<keyword evidence="7" id="KW-0732">Signal</keyword>
<gene>
    <name evidence="8" type="ORF">GBAR_LOCUS5390</name>
</gene>
<keyword evidence="3 6" id="KW-0812">Transmembrane</keyword>
<evidence type="ECO:0000256" key="3">
    <source>
        <dbReference type="ARBA" id="ARBA00022692"/>
    </source>
</evidence>
<evidence type="ECO:0000256" key="5">
    <source>
        <dbReference type="ARBA" id="ARBA00023136"/>
    </source>
</evidence>
<proteinExistence type="inferred from homology"/>
<evidence type="ECO:0000313" key="8">
    <source>
        <dbReference type="EMBL" id="CAI8007803.1"/>
    </source>
</evidence>
<dbReference type="PANTHER" id="PTHR43461">
    <property type="entry name" value="TRANSMEMBRANE PROTEIN 256"/>
    <property type="match status" value="1"/>
</dbReference>
<keyword evidence="9" id="KW-1185">Reference proteome</keyword>
<dbReference type="InterPro" id="IPR006696">
    <property type="entry name" value="DUF423"/>
</dbReference>
<keyword evidence="5 6" id="KW-0472">Membrane</keyword>
<dbReference type="GO" id="GO:0005886">
    <property type="term" value="C:plasma membrane"/>
    <property type="evidence" value="ECO:0007669"/>
    <property type="project" value="TreeGrafter"/>
</dbReference>
<sequence length="125" mass="12984">MTRPATTIAIAAILGLLAVIAGAAGTHALRNTLDADALRTFETAARFQMYHALALLATGMLSMRWQIRALTIAAALFTLGTVLFSGSLYILALTGIGIFGAIAPIGGICLMAGWATLAFAAFRTK</sequence>
<comment type="subcellular location">
    <subcellularLocation>
        <location evidence="1">Membrane</location>
        <topology evidence="1">Multi-pass membrane protein</topology>
    </subcellularLocation>
</comment>
<dbReference type="PANTHER" id="PTHR43461:SF1">
    <property type="entry name" value="TRANSMEMBRANE PROTEIN 256"/>
    <property type="match status" value="1"/>
</dbReference>
<feature type="chain" id="PRO_5041388612" evidence="7">
    <location>
        <begin position="29"/>
        <end position="125"/>
    </location>
</feature>
<evidence type="ECO:0000256" key="6">
    <source>
        <dbReference type="SAM" id="Phobius"/>
    </source>
</evidence>
<name>A0AA35RBP0_GEOBA</name>
<feature type="signal peptide" evidence="7">
    <location>
        <begin position="1"/>
        <end position="28"/>
    </location>
</feature>
<dbReference type="AlphaFoldDB" id="A0AA35RBP0"/>
<evidence type="ECO:0000256" key="7">
    <source>
        <dbReference type="SAM" id="SignalP"/>
    </source>
</evidence>
<accession>A0AA35RBP0</accession>
<evidence type="ECO:0000256" key="4">
    <source>
        <dbReference type="ARBA" id="ARBA00022989"/>
    </source>
</evidence>
<comment type="caution">
    <text evidence="8">The sequence shown here is derived from an EMBL/GenBank/DDBJ whole genome shotgun (WGS) entry which is preliminary data.</text>
</comment>
<dbReference type="EMBL" id="CASHTH010000800">
    <property type="protein sequence ID" value="CAI8007803.1"/>
    <property type="molecule type" value="Genomic_DNA"/>
</dbReference>
<feature type="transmembrane region" description="Helical" evidence="6">
    <location>
        <begin position="98"/>
        <end position="122"/>
    </location>
</feature>